<accession>A0ABS2R2U7</accession>
<dbReference type="RefSeq" id="WP_205189033.1">
    <property type="nucleotide sequence ID" value="NZ_JAFBFC010000013.1"/>
</dbReference>
<dbReference type="Proteomes" id="UP000809829">
    <property type="component" value="Unassembled WGS sequence"/>
</dbReference>
<proteinExistence type="predicted"/>
<reference evidence="1 2" key="1">
    <citation type="submission" date="2021-01" db="EMBL/GenBank/DDBJ databases">
        <title>Genomic Encyclopedia of Type Strains, Phase IV (KMG-IV): sequencing the most valuable type-strain genomes for metagenomic binning, comparative biology and taxonomic classification.</title>
        <authorList>
            <person name="Goeker M."/>
        </authorList>
    </citation>
    <scope>NUCLEOTIDE SEQUENCE [LARGE SCALE GENOMIC DNA]</scope>
    <source>
        <strain evidence="1 2">DSM 104297</strain>
    </source>
</reference>
<dbReference type="EMBL" id="JAFBFC010000013">
    <property type="protein sequence ID" value="MBM7705049.1"/>
    <property type="molecule type" value="Genomic_DNA"/>
</dbReference>
<protein>
    <submittedName>
        <fullName evidence="1">Paraquat-inducible protein A</fullName>
    </submittedName>
</protein>
<keyword evidence="2" id="KW-1185">Reference proteome</keyword>
<organism evidence="1 2">
    <name type="scientific">Priestia iocasae</name>
    <dbReference type="NCBI Taxonomy" id="2291674"/>
    <lineage>
        <taxon>Bacteria</taxon>
        <taxon>Bacillati</taxon>
        <taxon>Bacillota</taxon>
        <taxon>Bacilli</taxon>
        <taxon>Bacillales</taxon>
        <taxon>Bacillaceae</taxon>
        <taxon>Priestia</taxon>
    </lineage>
</organism>
<evidence type="ECO:0000313" key="1">
    <source>
        <dbReference type="EMBL" id="MBM7705049.1"/>
    </source>
</evidence>
<name>A0ABS2R2U7_9BACI</name>
<comment type="caution">
    <text evidence="1">The sequence shown here is derived from an EMBL/GenBank/DDBJ whole genome shotgun (WGS) entry which is preliminary data.</text>
</comment>
<sequence length="72" mass="8306">MNGLLLLSIIGAMLAMSVKWTFQSERVAKHFLFTRDRLLDDQSSYIICHHCGTKVKRGKNHHQQCSHCYTSL</sequence>
<evidence type="ECO:0000313" key="2">
    <source>
        <dbReference type="Proteomes" id="UP000809829"/>
    </source>
</evidence>
<gene>
    <name evidence="1" type="ORF">JOC83_003958</name>
</gene>